<dbReference type="AlphaFoldDB" id="A0A371GXX4"/>
<dbReference type="EMBL" id="QJKJ01004140">
    <property type="protein sequence ID" value="RDX95397.1"/>
    <property type="molecule type" value="Genomic_DNA"/>
</dbReference>
<feature type="region of interest" description="Disordered" evidence="1">
    <location>
        <begin position="1"/>
        <end position="43"/>
    </location>
</feature>
<feature type="non-terminal residue" evidence="2">
    <location>
        <position position="1"/>
    </location>
</feature>
<reference evidence="2" key="1">
    <citation type="submission" date="2018-05" db="EMBL/GenBank/DDBJ databases">
        <title>Draft genome of Mucuna pruriens seed.</title>
        <authorList>
            <person name="Nnadi N.E."/>
            <person name="Vos R."/>
            <person name="Hasami M.H."/>
            <person name="Devisetty U.K."/>
            <person name="Aguiy J.C."/>
        </authorList>
    </citation>
    <scope>NUCLEOTIDE SEQUENCE [LARGE SCALE GENOMIC DNA]</scope>
    <source>
        <strain evidence="2">JCA_2017</strain>
    </source>
</reference>
<sequence length="269" mass="30861">MAKYLFYRPKEKTETKSKSTGKSSRPNKADSSGPTHWLTSSQEPTLIRNQIHLDSRRPTPSKEKTQTRENIIKHVWGLGNTMIIQARVNAGSGAEGNDDQYPTYQIGVVADDTNSVFLSVPDIESAKLHIIAPMTRKRGFGSFHPFNLEIEKTLNMIKKSKNMHVGHASDNFSFVTETDNFEMKPNFLDNPLYEPNPIENNNNRTLKELTTLDVLYRPWCIQYPQLEPAQTYKLKSRLIHLLLKFHSLAGEDPHKHLKEFHVVYSTMRP</sequence>
<feature type="compositionally biased region" description="Basic and acidic residues" evidence="1">
    <location>
        <begin position="8"/>
        <end position="17"/>
    </location>
</feature>
<dbReference type="Proteomes" id="UP000257109">
    <property type="component" value="Unassembled WGS sequence"/>
</dbReference>
<accession>A0A371GXX4</accession>
<evidence type="ECO:0000313" key="3">
    <source>
        <dbReference type="Proteomes" id="UP000257109"/>
    </source>
</evidence>
<organism evidence="2 3">
    <name type="scientific">Mucuna pruriens</name>
    <name type="common">Velvet bean</name>
    <name type="synonym">Dolichos pruriens</name>
    <dbReference type="NCBI Taxonomy" id="157652"/>
    <lineage>
        <taxon>Eukaryota</taxon>
        <taxon>Viridiplantae</taxon>
        <taxon>Streptophyta</taxon>
        <taxon>Embryophyta</taxon>
        <taxon>Tracheophyta</taxon>
        <taxon>Spermatophyta</taxon>
        <taxon>Magnoliopsida</taxon>
        <taxon>eudicotyledons</taxon>
        <taxon>Gunneridae</taxon>
        <taxon>Pentapetalae</taxon>
        <taxon>rosids</taxon>
        <taxon>fabids</taxon>
        <taxon>Fabales</taxon>
        <taxon>Fabaceae</taxon>
        <taxon>Papilionoideae</taxon>
        <taxon>50 kb inversion clade</taxon>
        <taxon>NPAAA clade</taxon>
        <taxon>indigoferoid/millettioid clade</taxon>
        <taxon>Phaseoleae</taxon>
        <taxon>Mucuna</taxon>
    </lineage>
</organism>
<name>A0A371GXX4_MUCPR</name>
<feature type="compositionally biased region" description="Polar residues" evidence="1">
    <location>
        <begin position="29"/>
        <end position="43"/>
    </location>
</feature>
<evidence type="ECO:0000313" key="2">
    <source>
        <dbReference type="EMBL" id="RDX95397.1"/>
    </source>
</evidence>
<gene>
    <name evidence="2" type="ORF">CR513_22097</name>
</gene>
<comment type="caution">
    <text evidence="2">The sequence shown here is derived from an EMBL/GenBank/DDBJ whole genome shotgun (WGS) entry which is preliminary data.</text>
</comment>
<protein>
    <submittedName>
        <fullName evidence="2">Uncharacterized protein</fullName>
    </submittedName>
</protein>
<keyword evidence="3" id="KW-1185">Reference proteome</keyword>
<proteinExistence type="predicted"/>
<evidence type="ECO:0000256" key="1">
    <source>
        <dbReference type="SAM" id="MobiDB-lite"/>
    </source>
</evidence>